<proteinExistence type="predicted"/>
<evidence type="ECO:0000313" key="1">
    <source>
        <dbReference type="EMBL" id="KAJ9086454.1"/>
    </source>
</evidence>
<dbReference type="Proteomes" id="UP001165960">
    <property type="component" value="Unassembled WGS sequence"/>
</dbReference>
<keyword evidence="2" id="KW-1185">Reference proteome</keyword>
<comment type="caution">
    <text evidence="1">The sequence shown here is derived from an EMBL/GenBank/DDBJ whole genome shotgun (WGS) entry which is preliminary data.</text>
</comment>
<evidence type="ECO:0000313" key="2">
    <source>
        <dbReference type="Proteomes" id="UP001165960"/>
    </source>
</evidence>
<name>A0ACC2UH96_9FUNG</name>
<protein>
    <submittedName>
        <fullName evidence="1">Uncharacterized protein</fullName>
    </submittedName>
</protein>
<sequence length="154" mass="16793">MTHLELNAFLRDTMASRSLKLKEAFALEESAKEDFYNDIVLSTDEEDFGAHTEAEQSDSCDSEAEDVHNTENEELAAEVQVSSGSQVYEATGLLDNVTTGLVNASKTQLLSNNQMAASSLAYPATGDSLAVLSLDLTETTSNMRLLNITYLKFI</sequence>
<reference evidence="1" key="1">
    <citation type="submission" date="2022-04" db="EMBL/GenBank/DDBJ databases">
        <title>Genome of the entomopathogenic fungus Entomophthora muscae.</title>
        <authorList>
            <person name="Elya C."/>
            <person name="Lovett B.R."/>
            <person name="Lee E."/>
            <person name="Macias A.M."/>
            <person name="Hajek A.E."/>
            <person name="De Bivort B.L."/>
            <person name="Kasson M.T."/>
            <person name="De Fine Licht H.H."/>
            <person name="Stajich J.E."/>
        </authorList>
    </citation>
    <scope>NUCLEOTIDE SEQUENCE</scope>
    <source>
        <strain evidence="1">Berkeley</strain>
    </source>
</reference>
<gene>
    <name evidence="1" type="ORF">DSO57_1003791</name>
</gene>
<accession>A0ACC2UH96</accession>
<organism evidence="1 2">
    <name type="scientific">Entomophthora muscae</name>
    <dbReference type="NCBI Taxonomy" id="34485"/>
    <lineage>
        <taxon>Eukaryota</taxon>
        <taxon>Fungi</taxon>
        <taxon>Fungi incertae sedis</taxon>
        <taxon>Zoopagomycota</taxon>
        <taxon>Entomophthoromycotina</taxon>
        <taxon>Entomophthoromycetes</taxon>
        <taxon>Entomophthorales</taxon>
        <taxon>Entomophthoraceae</taxon>
        <taxon>Entomophthora</taxon>
    </lineage>
</organism>
<dbReference type="EMBL" id="QTSX02000719">
    <property type="protein sequence ID" value="KAJ9086454.1"/>
    <property type="molecule type" value="Genomic_DNA"/>
</dbReference>